<comment type="similarity">
    <text evidence="1">Belongs to the LacAB/RpiB family.</text>
</comment>
<dbReference type="Pfam" id="PF02502">
    <property type="entry name" value="LacAB_rpiB"/>
    <property type="match status" value="1"/>
</dbReference>
<sequence length="146" mass="16308">MIYLGSDHRGFVMKAKLKSLLIEWGYNYEDLGPFEYNKDDDYPDFAKLVGEKVAGEPDSRGILICGSGVGVAMTANKIEGVRAGTMFDVEQVKASVADEDINVIGLANDYSNEENNIKIVKAFLESKFSGEERHVRRVNKIKQLEK</sequence>
<dbReference type="GO" id="GO:0009052">
    <property type="term" value="P:pentose-phosphate shunt, non-oxidative branch"/>
    <property type="evidence" value="ECO:0007669"/>
    <property type="project" value="TreeGrafter"/>
</dbReference>
<comment type="caution">
    <text evidence="2">The sequence shown here is derived from an EMBL/GenBank/DDBJ whole genome shotgun (WGS) entry which is preliminary data.</text>
</comment>
<protein>
    <recommendedName>
        <fullName evidence="4">Ribose-5-phosphate isomerase</fullName>
    </recommendedName>
</protein>
<reference evidence="2 3" key="1">
    <citation type="journal article" date="2016" name="Nat. Commun.">
        <title>Thousands of microbial genomes shed light on interconnected biogeochemical processes in an aquifer system.</title>
        <authorList>
            <person name="Anantharaman K."/>
            <person name="Brown C.T."/>
            <person name="Hug L.A."/>
            <person name="Sharon I."/>
            <person name="Castelle C.J."/>
            <person name="Probst A.J."/>
            <person name="Thomas B.C."/>
            <person name="Singh A."/>
            <person name="Wilkins M.J."/>
            <person name="Karaoz U."/>
            <person name="Brodie E.L."/>
            <person name="Williams K.H."/>
            <person name="Hubbard S.S."/>
            <person name="Banfield J.F."/>
        </authorList>
    </citation>
    <scope>NUCLEOTIDE SEQUENCE [LARGE SCALE GENOMIC DNA]</scope>
</reference>
<dbReference type="InterPro" id="IPR003500">
    <property type="entry name" value="RpiB_LacA_LacB"/>
</dbReference>
<dbReference type="AlphaFoldDB" id="A0A1F8EDI5"/>
<dbReference type="NCBIfam" id="TIGR00689">
    <property type="entry name" value="rpiB_lacA_lacB"/>
    <property type="match status" value="1"/>
</dbReference>
<dbReference type="PANTHER" id="PTHR30345:SF0">
    <property type="entry name" value="DNA DAMAGE-REPAIR_TOLERATION PROTEIN DRT102"/>
    <property type="match status" value="1"/>
</dbReference>
<evidence type="ECO:0008006" key="4">
    <source>
        <dbReference type="Google" id="ProtNLM"/>
    </source>
</evidence>
<dbReference type="GO" id="GO:0004751">
    <property type="term" value="F:ribose-5-phosphate isomerase activity"/>
    <property type="evidence" value="ECO:0007669"/>
    <property type="project" value="TreeGrafter"/>
</dbReference>
<evidence type="ECO:0000313" key="2">
    <source>
        <dbReference type="EMBL" id="OGM98870.1"/>
    </source>
</evidence>
<organism evidence="2 3">
    <name type="scientific">Candidatus Yanofskybacteria bacterium RIFCSPHIGHO2_01_FULL_39_8b</name>
    <dbReference type="NCBI Taxonomy" id="1802659"/>
    <lineage>
        <taxon>Bacteria</taxon>
        <taxon>Candidatus Yanofskyibacteriota</taxon>
    </lineage>
</organism>
<proteinExistence type="inferred from homology"/>
<dbReference type="InterPro" id="IPR036569">
    <property type="entry name" value="RpiB_LacA_LacB_sf"/>
</dbReference>
<dbReference type="PIRSF" id="PIRSF005384">
    <property type="entry name" value="RpiB_LacA_B"/>
    <property type="match status" value="1"/>
</dbReference>
<gene>
    <name evidence="2" type="ORF">A2817_03015</name>
</gene>
<name>A0A1F8EDI5_9BACT</name>
<dbReference type="GO" id="GO:0019316">
    <property type="term" value="P:D-allose catabolic process"/>
    <property type="evidence" value="ECO:0007669"/>
    <property type="project" value="TreeGrafter"/>
</dbReference>
<dbReference type="EMBL" id="MGIZ01000030">
    <property type="protein sequence ID" value="OGM98870.1"/>
    <property type="molecule type" value="Genomic_DNA"/>
</dbReference>
<evidence type="ECO:0000313" key="3">
    <source>
        <dbReference type="Proteomes" id="UP000177594"/>
    </source>
</evidence>
<dbReference type="NCBIfam" id="NF004051">
    <property type="entry name" value="PRK05571.1"/>
    <property type="match status" value="1"/>
</dbReference>
<accession>A0A1F8EDI5</accession>
<dbReference type="Gene3D" id="3.40.1400.10">
    <property type="entry name" value="Sugar-phosphate isomerase, RpiB/LacA/LacB"/>
    <property type="match status" value="1"/>
</dbReference>
<dbReference type="PANTHER" id="PTHR30345">
    <property type="entry name" value="RIBOSE-5-PHOSPHATE ISOMERASE B"/>
    <property type="match status" value="1"/>
</dbReference>
<dbReference type="Proteomes" id="UP000177594">
    <property type="component" value="Unassembled WGS sequence"/>
</dbReference>
<dbReference type="SUPFAM" id="SSF89623">
    <property type="entry name" value="Ribose/Galactose isomerase RpiB/AlsB"/>
    <property type="match status" value="1"/>
</dbReference>
<evidence type="ECO:0000256" key="1">
    <source>
        <dbReference type="ARBA" id="ARBA00008754"/>
    </source>
</evidence>